<gene>
    <name evidence="2" type="ORF">NOG11_08530</name>
</gene>
<organism evidence="2 3">
    <name type="scientific">Parvularcula maris</name>
    <dbReference type="NCBI Taxonomy" id="2965077"/>
    <lineage>
        <taxon>Bacteria</taxon>
        <taxon>Pseudomonadati</taxon>
        <taxon>Pseudomonadota</taxon>
        <taxon>Alphaproteobacteria</taxon>
        <taxon>Parvularculales</taxon>
        <taxon>Parvularculaceae</taxon>
        <taxon>Parvularcula</taxon>
    </lineage>
</organism>
<name>A0A9X2L9J7_9PROT</name>
<protein>
    <submittedName>
        <fullName evidence="2">Uncharacterized protein</fullName>
    </submittedName>
</protein>
<feature type="transmembrane region" description="Helical" evidence="1">
    <location>
        <begin position="62"/>
        <end position="82"/>
    </location>
</feature>
<comment type="caution">
    <text evidence="2">The sequence shown here is derived from an EMBL/GenBank/DDBJ whole genome shotgun (WGS) entry which is preliminary data.</text>
</comment>
<evidence type="ECO:0000313" key="2">
    <source>
        <dbReference type="EMBL" id="MCQ8185439.1"/>
    </source>
</evidence>
<dbReference type="AlphaFoldDB" id="A0A9X2L9J7"/>
<evidence type="ECO:0000256" key="1">
    <source>
        <dbReference type="SAM" id="Phobius"/>
    </source>
</evidence>
<reference evidence="2" key="1">
    <citation type="submission" date="2022-07" db="EMBL/GenBank/DDBJ databases">
        <title>Parvularcula maris sp. nov., an algicidal bacterium isolated from seawater.</title>
        <authorList>
            <person name="Li F."/>
        </authorList>
    </citation>
    <scope>NUCLEOTIDE SEQUENCE</scope>
    <source>
        <strain evidence="2">BGMRC 0090</strain>
    </source>
</reference>
<dbReference type="Proteomes" id="UP001142610">
    <property type="component" value="Unassembled WGS sequence"/>
</dbReference>
<dbReference type="RefSeq" id="WP_256619325.1">
    <property type="nucleotide sequence ID" value="NZ_JANIBC010000005.1"/>
</dbReference>
<accession>A0A9X2L9J7</accession>
<keyword evidence="1" id="KW-0812">Transmembrane</keyword>
<keyword evidence="3" id="KW-1185">Reference proteome</keyword>
<proteinExistence type="predicted"/>
<evidence type="ECO:0000313" key="3">
    <source>
        <dbReference type="Proteomes" id="UP001142610"/>
    </source>
</evidence>
<keyword evidence="1" id="KW-0472">Membrane</keyword>
<dbReference type="EMBL" id="JANIBC010000005">
    <property type="protein sequence ID" value="MCQ8185439.1"/>
    <property type="molecule type" value="Genomic_DNA"/>
</dbReference>
<sequence length="778" mass="84844">MTQNPRNQVSLTRKLGRLGSAKAWKIILQNVRESLGPSDAAILALSGLITAGADLVQPIPRVLWPLLFLGVVVFLYVAMELVSRPIQRNRRRVLSHVLLASTGIVFASGVIIALGGNSDESNIAQLLDQTSSISRDASDIAQSTRDIATNTEMLNTSIEEERLAMQIQFRIDRSASSENVFEGSIIWPPNYQVRKNSCEFTVGNDDGAFVRYEALNCERFRATVQPDVARQGMGGLSGLSSYPWLSAHLRDGRRLNIPTFNMATAMMGELTPLMTQMMTEQMTGGTVPGEVGIEVTRVRGDFVAQAMSDGEPVKDGRCQWYDMSMAVTTEPIGGDSCRVKLVVGQLLTGRALNRAELQLILSTGMTGHSQAKIPVPPEIFTQYAEQQERNFPDLDPFVSVSSMAIGEQSFDRTSLKYSLETAAELRGAYFKLTGLNAFILDRSSGHLSNASVTLGERGVHNSIDVIGGSELNGGFAARETPEAVAFCSAAQVGSDVRITISVWTIDGGGYAKGYERTLARSTQQSRYDTSTMDAECSTPGALPVTTLQLLEDAPSVSRDMTVVAFKQRLVQTCSNASASADNLLFCIRQASNAMFGGDFRPRLTSNGYVLLGCGTLHGLYVKAVTQLARQVAMPTVSTSPSCEVYGMAAEELRKDMEAFTEQHSNRKWTFIYEPYAQLAAVCRKGGEGRLDACDATFAQGQRFLRTWRERCSASSNSRTHEQYRSAVQQKRQSAERLFGNKPLQQGGHQDDAPLATGLEPAALEWYLGQIEAETCPTA</sequence>
<feature type="transmembrane region" description="Helical" evidence="1">
    <location>
        <begin position="94"/>
        <end position="116"/>
    </location>
</feature>
<keyword evidence="1" id="KW-1133">Transmembrane helix</keyword>